<evidence type="ECO:0000313" key="3">
    <source>
        <dbReference type="EMBL" id="GFZ20298.1"/>
    </source>
</evidence>
<keyword evidence="4" id="KW-1185">Reference proteome</keyword>
<accession>A0A7J0HBA1</accession>
<gene>
    <name evidence="3" type="ORF">Acr_28g0010030</name>
</gene>
<feature type="compositionally biased region" description="Basic and acidic residues" evidence="2">
    <location>
        <begin position="1"/>
        <end position="12"/>
    </location>
</feature>
<dbReference type="OrthoDB" id="413460at2759"/>
<reference evidence="3 4" key="1">
    <citation type="submission" date="2019-07" db="EMBL/GenBank/DDBJ databases">
        <title>De Novo Assembly of kiwifruit Actinidia rufa.</title>
        <authorList>
            <person name="Sugita-Konishi S."/>
            <person name="Sato K."/>
            <person name="Mori E."/>
            <person name="Abe Y."/>
            <person name="Kisaki G."/>
            <person name="Hamano K."/>
            <person name="Suezawa K."/>
            <person name="Otani M."/>
            <person name="Fukuda T."/>
            <person name="Manabe T."/>
            <person name="Gomi K."/>
            <person name="Tabuchi M."/>
            <person name="Akimitsu K."/>
            <person name="Kataoka I."/>
        </authorList>
    </citation>
    <scope>NUCLEOTIDE SEQUENCE [LARGE SCALE GENOMIC DNA]</scope>
    <source>
        <strain evidence="4">cv. Fuchu</strain>
    </source>
</reference>
<dbReference type="Proteomes" id="UP000585474">
    <property type="component" value="Unassembled WGS sequence"/>
</dbReference>
<name>A0A7J0HBA1_9ERIC</name>
<protein>
    <submittedName>
        <fullName evidence="3">Uncharacterized protein</fullName>
    </submittedName>
</protein>
<keyword evidence="1" id="KW-0175">Coiled coil</keyword>
<evidence type="ECO:0000256" key="2">
    <source>
        <dbReference type="SAM" id="MobiDB-lite"/>
    </source>
</evidence>
<organism evidence="3 4">
    <name type="scientific">Actinidia rufa</name>
    <dbReference type="NCBI Taxonomy" id="165716"/>
    <lineage>
        <taxon>Eukaryota</taxon>
        <taxon>Viridiplantae</taxon>
        <taxon>Streptophyta</taxon>
        <taxon>Embryophyta</taxon>
        <taxon>Tracheophyta</taxon>
        <taxon>Spermatophyta</taxon>
        <taxon>Magnoliopsida</taxon>
        <taxon>eudicotyledons</taxon>
        <taxon>Gunneridae</taxon>
        <taxon>Pentapetalae</taxon>
        <taxon>asterids</taxon>
        <taxon>Ericales</taxon>
        <taxon>Actinidiaceae</taxon>
        <taxon>Actinidia</taxon>
    </lineage>
</organism>
<evidence type="ECO:0000256" key="1">
    <source>
        <dbReference type="SAM" id="Coils"/>
    </source>
</evidence>
<evidence type="ECO:0000313" key="4">
    <source>
        <dbReference type="Proteomes" id="UP000585474"/>
    </source>
</evidence>
<proteinExistence type="predicted"/>
<feature type="region of interest" description="Disordered" evidence="2">
    <location>
        <begin position="1"/>
        <end position="37"/>
    </location>
</feature>
<comment type="caution">
    <text evidence="3">The sequence shown here is derived from an EMBL/GenBank/DDBJ whole genome shotgun (WGS) entry which is preliminary data.</text>
</comment>
<dbReference type="EMBL" id="BJWL01000028">
    <property type="protein sequence ID" value="GFZ20298.1"/>
    <property type="molecule type" value="Genomic_DNA"/>
</dbReference>
<sequence>MAAAKTDDDAVDKGSNSEIGSSKMKGKAKADHNDGEVDEETNILRSLFDGQGIHSAMNHDVIMNAHDKEKIRLEEQASQVAQRAAEALRQSGMLRSRKSIPVPTWIGKSISRKFGSTVNSQLTNNSKTGKHHPAVEQLCQMTFQLVHLPVKHYLQPNYWHGYEGSKNEQSVMGSKISLVWIRGPLPG</sequence>
<feature type="coiled-coil region" evidence="1">
    <location>
        <begin position="63"/>
        <end position="90"/>
    </location>
</feature>
<dbReference type="AlphaFoldDB" id="A0A7J0HBA1"/>